<dbReference type="SUPFAM" id="SSF48592">
    <property type="entry name" value="GroEL equatorial domain-like"/>
    <property type="match status" value="1"/>
</dbReference>
<dbReference type="InterPro" id="IPR027409">
    <property type="entry name" value="GroEL-like_apical_dom_sf"/>
</dbReference>
<evidence type="ECO:0000256" key="7">
    <source>
        <dbReference type="ARBA" id="ARBA00022741"/>
    </source>
</evidence>
<keyword evidence="7 10" id="KW-0547">Nucleotide-binding</keyword>
<evidence type="ECO:0000256" key="3">
    <source>
        <dbReference type="ARBA" id="ARBA00008020"/>
    </source>
</evidence>
<dbReference type="STRING" id="1288291.A0A059F3Q1"/>
<dbReference type="OrthoDB" id="10248520at2759"/>
<dbReference type="Proteomes" id="UP000030655">
    <property type="component" value="Unassembled WGS sequence"/>
</dbReference>
<dbReference type="EMBL" id="KK365140">
    <property type="protein sequence ID" value="KCZ81561.1"/>
    <property type="molecule type" value="Genomic_DNA"/>
</dbReference>
<evidence type="ECO:0000256" key="4">
    <source>
        <dbReference type="ARBA" id="ARBA00011381"/>
    </source>
</evidence>
<keyword evidence="6" id="KW-0963">Cytoplasm</keyword>
<comment type="subcellular location">
    <subcellularLocation>
        <location evidence="2">Cytoplasm</location>
    </subcellularLocation>
</comment>
<dbReference type="GO" id="GO:0005832">
    <property type="term" value="C:chaperonin-containing T-complex"/>
    <property type="evidence" value="ECO:0007669"/>
    <property type="project" value="EnsemblFungi"/>
</dbReference>
<evidence type="ECO:0000256" key="6">
    <source>
        <dbReference type="ARBA" id="ARBA00022490"/>
    </source>
</evidence>
<reference evidence="13" key="1">
    <citation type="submission" date="2013-02" db="EMBL/GenBank/DDBJ databases">
        <authorList>
            <consortium name="The Broad Institute Genome Sequencing Platform"/>
            <person name="Cuomo C."/>
            <person name="Becnel J."/>
            <person name="Sanscrainte N."/>
            <person name="Walker B."/>
            <person name="Young S.K."/>
            <person name="Zeng Q."/>
            <person name="Gargeya S."/>
            <person name="Fitzgerald M."/>
            <person name="Haas B."/>
            <person name="Abouelleil A."/>
            <person name="Alvarado L."/>
            <person name="Arachchi H.M."/>
            <person name="Berlin A.M."/>
            <person name="Chapman S.B."/>
            <person name="Dewar J."/>
            <person name="Goldberg J."/>
            <person name="Griggs A."/>
            <person name="Gujja S."/>
            <person name="Hansen M."/>
            <person name="Howarth C."/>
            <person name="Imamovic A."/>
            <person name="Larimer J."/>
            <person name="McCowan C."/>
            <person name="Murphy C."/>
            <person name="Neiman D."/>
            <person name="Pearson M."/>
            <person name="Priest M."/>
            <person name="Roberts A."/>
            <person name="Saif S."/>
            <person name="Shea T."/>
            <person name="Sisk P."/>
            <person name="Sykes S."/>
            <person name="Wortman J."/>
            <person name="Nusbaum C."/>
            <person name="Birren B."/>
        </authorList>
    </citation>
    <scope>NUCLEOTIDE SEQUENCE [LARGE SCALE GENOMIC DNA]</scope>
    <source>
        <strain evidence="13">PRA339</strain>
    </source>
</reference>
<dbReference type="PANTHER" id="PTHR11353">
    <property type="entry name" value="CHAPERONIN"/>
    <property type="match status" value="1"/>
</dbReference>
<dbReference type="GO" id="GO:0140662">
    <property type="term" value="F:ATP-dependent protein folding chaperone"/>
    <property type="evidence" value="ECO:0007669"/>
    <property type="project" value="InterPro"/>
</dbReference>
<evidence type="ECO:0000313" key="12">
    <source>
        <dbReference type="EMBL" id="KCZ81561.1"/>
    </source>
</evidence>
<comment type="similarity">
    <text evidence="3 10">Belongs to the TCP-1 chaperonin family.</text>
</comment>
<dbReference type="Pfam" id="PF00118">
    <property type="entry name" value="Cpn60_TCP1"/>
    <property type="match status" value="1"/>
</dbReference>
<dbReference type="SUPFAM" id="SSF52029">
    <property type="entry name" value="GroEL apical domain-like"/>
    <property type="match status" value="1"/>
</dbReference>
<reference evidence="12 13" key="2">
    <citation type="submission" date="2014-03" db="EMBL/GenBank/DDBJ databases">
        <title>The Genome Sequence of Anncaliia algerae insect isolate PRA339.</title>
        <authorList>
            <consortium name="The Broad Institute Genome Sequencing Platform"/>
            <consortium name="The Broad Institute Genome Sequencing Center for Infectious Disease"/>
            <person name="Cuomo C."/>
            <person name="Becnel J."/>
            <person name="Sanscrainte N."/>
            <person name="Walker B."/>
            <person name="Young S.K."/>
            <person name="Zeng Q."/>
            <person name="Gargeya S."/>
            <person name="Fitzgerald M."/>
            <person name="Haas B."/>
            <person name="Abouelleil A."/>
            <person name="Alvarado L."/>
            <person name="Arachchi H.M."/>
            <person name="Berlin A.M."/>
            <person name="Chapman S.B."/>
            <person name="Dewar J."/>
            <person name="Goldberg J."/>
            <person name="Griggs A."/>
            <person name="Gujja S."/>
            <person name="Hansen M."/>
            <person name="Howarth C."/>
            <person name="Imamovic A."/>
            <person name="Larimer J."/>
            <person name="McCowan C."/>
            <person name="Murphy C."/>
            <person name="Neiman D."/>
            <person name="Pearson M."/>
            <person name="Priest M."/>
            <person name="Roberts A."/>
            <person name="Saif S."/>
            <person name="Shea T."/>
            <person name="Sisk P."/>
            <person name="Sykes S."/>
            <person name="Wortman J."/>
            <person name="Nusbaum C."/>
            <person name="Birren B."/>
        </authorList>
    </citation>
    <scope>NUCLEOTIDE SEQUENCE [LARGE SCALE GENOMIC DNA]</scope>
    <source>
        <strain evidence="12 13">PRA339</strain>
    </source>
</reference>
<accession>A0A059F3Q1</accession>
<dbReference type="AlphaFoldDB" id="A0A059F3Q1"/>
<dbReference type="InterPro" id="IPR002194">
    <property type="entry name" value="Chaperonin_TCP-1_CS"/>
</dbReference>
<evidence type="ECO:0000256" key="11">
    <source>
        <dbReference type="RuleBase" id="RU004191"/>
    </source>
</evidence>
<proteinExistence type="inferred from homology"/>
<sequence>MQNTGMKAYLLVKDVPSQVQTDNIRAAMTVASIVKTCLGPRAMQKMVLTRIGSIELTNDGNSILREIDVAHPAAKTLIELSKTQDEEVGDGTTSVILLAAQILNNMSDLLDNIHPIKITQALSKGLNLCLESLKLLTVDLKKDEEEKLNIIRSCVGTKLCSLLGIKMEELAYKAAKTVFSENNGLKKIDLMNDLRVEKIVGNYQDCEVLDGIILNKNIIHPQMRKEIINPRILVLDFPLEYKKGESQTNYEFKTADSFKRALEIEEENIKEMCDKINELKPDILLTEKGVSDLAMSLLFNYNITVIRRIKKTESNRIVKACGGFVVGSLEDLSEKVIGKNCQSFEYLKIGEEYYCKFSKCKNPKACSIILRAPSKDLINELERNFYDAVKVAKNLFLHPKMCPGGGATEMSLSLMLEKFKGNEVEEKVLKRLSEALQIIPIILARNTGLSNPLNLIQQLEKKQKENKFAGIDGIKGEIIDVRGKIMEPVVVKIQMLKSAIEAANVILRVDGVVHSGSKTN</sequence>
<organism evidence="12 13">
    <name type="scientific">Anncaliia algerae PRA339</name>
    <dbReference type="NCBI Taxonomy" id="1288291"/>
    <lineage>
        <taxon>Eukaryota</taxon>
        <taxon>Fungi</taxon>
        <taxon>Fungi incertae sedis</taxon>
        <taxon>Microsporidia</taxon>
        <taxon>Tubulinosematoidea</taxon>
        <taxon>Tubulinosematidae</taxon>
        <taxon>Anncaliia</taxon>
    </lineage>
</organism>
<keyword evidence="8 10" id="KW-0067">ATP-binding</keyword>
<comment type="subunit">
    <text evidence="4">Component of the T-complex protein 1 (TCP1) complex.</text>
</comment>
<gene>
    <name evidence="12" type="ORF">H312_01014</name>
</gene>
<dbReference type="PRINTS" id="PR00304">
    <property type="entry name" value="TCOMPLEXTCP1"/>
</dbReference>
<keyword evidence="9 10" id="KW-0143">Chaperone</keyword>
<dbReference type="NCBIfam" id="TIGR02344">
    <property type="entry name" value="chap_CCT_gamma"/>
    <property type="match status" value="1"/>
</dbReference>
<dbReference type="Gene3D" id="1.10.560.10">
    <property type="entry name" value="GroEL-like equatorial domain"/>
    <property type="match status" value="1"/>
</dbReference>
<dbReference type="Gene3D" id="3.30.260.10">
    <property type="entry name" value="TCP-1-like chaperonin intermediate domain"/>
    <property type="match status" value="1"/>
</dbReference>
<dbReference type="InterPro" id="IPR027413">
    <property type="entry name" value="GROEL-like_equatorial_sf"/>
</dbReference>
<dbReference type="GO" id="GO:0051082">
    <property type="term" value="F:unfolded protein binding"/>
    <property type="evidence" value="ECO:0007669"/>
    <property type="project" value="EnsemblFungi"/>
</dbReference>
<dbReference type="InterPro" id="IPR017998">
    <property type="entry name" value="Chaperone_TCP-1"/>
</dbReference>
<dbReference type="Gene3D" id="3.50.7.10">
    <property type="entry name" value="GroEL"/>
    <property type="match status" value="1"/>
</dbReference>
<evidence type="ECO:0000256" key="2">
    <source>
        <dbReference type="ARBA" id="ARBA00004496"/>
    </source>
</evidence>
<dbReference type="InterPro" id="IPR012719">
    <property type="entry name" value="Chap_CCT_gamma"/>
</dbReference>
<dbReference type="PROSITE" id="PS00750">
    <property type="entry name" value="TCP1_1"/>
    <property type="match status" value="1"/>
</dbReference>
<dbReference type="VEuPathDB" id="MicrosporidiaDB:H312_01014"/>
<evidence type="ECO:0000313" key="13">
    <source>
        <dbReference type="Proteomes" id="UP000030655"/>
    </source>
</evidence>
<dbReference type="PROSITE" id="PS00995">
    <property type="entry name" value="TCP1_3"/>
    <property type="match status" value="1"/>
</dbReference>
<dbReference type="InterPro" id="IPR002423">
    <property type="entry name" value="Cpn60/GroEL/TCP-1"/>
</dbReference>
<dbReference type="GO" id="GO:0016887">
    <property type="term" value="F:ATP hydrolysis activity"/>
    <property type="evidence" value="ECO:0007669"/>
    <property type="project" value="InterPro"/>
</dbReference>
<keyword evidence="13" id="KW-1185">Reference proteome</keyword>
<evidence type="ECO:0000256" key="8">
    <source>
        <dbReference type="ARBA" id="ARBA00022840"/>
    </source>
</evidence>
<name>A0A059F3Q1_9MICR</name>
<dbReference type="HOGENOM" id="CLU_008891_7_3_1"/>
<evidence type="ECO:0000256" key="10">
    <source>
        <dbReference type="RuleBase" id="RU004187"/>
    </source>
</evidence>
<dbReference type="GO" id="GO:0005524">
    <property type="term" value="F:ATP binding"/>
    <property type="evidence" value="ECO:0007669"/>
    <property type="project" value="UniProtKB-KW"/>
</dbReference>
<dbReference type="SUPFAM" id="SSF54849">
    <property type="entry name" value="GroEL-intermediate domain like"/>
    <property type="match status" value="1"/>
</dbReference>
<comment type="function">
    <text evidence="1">Molecular chaperone; assists the folding of proteins upon ATP hydrolysis.</text>
</comment>
<protein>
    <recommendedName>
        <fullName evidence="5 11">T-complex protein 1 subunit gamma</fullName>
    </recommendedName>
</protein>
<evidence type="ECO:0000256" key="5">
    <source>
        <dbReference type="ARBA" id="ARBA00017187"/>
    </source>
</evidence>
<evidence type="ECO:0000256" key="9">
    <source>
        <dbReference type="ARBA" id="ARBA00023186"/>
    </source>
</evidence>
<dbReference type="InterPro" id="IPR027410">
    <property type="entry name" value="TCP-1-like_intermed_sf"/>
</dbReference>
<evidence type="ECO:0000256" key="1">
    <source>
        <dbReference type="ARBA" id="ARBA00002912"/>
    </source>
</evidence>